<dbReference type="GO" id="GO:0003887">
    <property type="term" value="F:DNA-directed DNA polymerase activity"/>
    <property type="evidence" value="ECO:0007669"/>
    <property type="project" value="UniProtKB-KW"/>
</dbReference>
<evidence type="ECO:0000313" key="9">
    <source>
        <dbReference type="Proteomes" id="UP000477488"/>
    </source>
</evidence>
<evidence type="ECO:0000256" key="7">
    <source>
        <dbReference type="ARBA" id="ARBA00049244"/>
    </source>
</evidence>
<dbReference type="SUPFAM" id="SSF48019">
    <property type="entry name" value="post-AAA+ oligomerization domain-like"/>
    <property type="match status" value="1"/>
</dbReference>
<dbReference type="Gene3D" id="1.10.8.60">
    <property type="match status" value="1"/>
</dbReference>
<dbReference type="GO" id="GO:0003677">
    <property type="term" value="F:DNA binding"/>
    <property type="evidence" value="ECO:0007669"/>
    <property type="project" value="InterPro"/>
</dbReference>
<sequence length="343" mass="38167">MSPQNGTDRNGRPGFSFLVCPDSRLLRTHLAEQLAVFSSAGGPWERHVYWGDEEPPPRFWEQLSLQGLFGASRVLLVRQAQLWPAAVWKKISQALARPSAQCWPFFCLEVNWEKGQPKIPAHIAKLRCLAFADQQGWIWRHEGLTERGVKRHVQQRARDLELNFEADALEQFCASVPPDAQAIENELQKLSLLRGIHGPDNAGGAGADDRITAAMTATAAWSPECNVFACIRHMEAGNLAAVWKELCRSRDSDSLLFSLLALLARELRLLWQTQAGEKVRLHPSEAGLKKQLALRLGPRGLAEGMAAVADAEWQVKSGRRTPEQTLDFLAARLTVLFGQAASR</sequence>
<keyword evidence="3" id="KW-0548">Nucleotidyltransferase</keyword>
<proteinExistence type="inferred from homology"/>
<evidence type="ECO:0000256" key="4">
    <source>
        <dbReference type="ARBA" id="ARBA00022705"/>
    </source>
</evidence>
<keyword evidence="2" id="KW-0808">Transferase</keyword>
<dbReference type="InterPro" id="IPR008921">
    <property type="entry name" value="DNA_pol3_clamp-load_cplx_C"/>
</dbReference>
<evidence type="ECO:0000256" key="6">
    <source>
        <dbReference type="ARBA" id="ARBA00034754"/>
    </source>
</evidence>
<dbReference type="EMBL" id="VUMH01000001">
    <property type="protein sequence ID" value="MSS26698.1"/>
    <property type="molecule type" value="Genomic_DNA"/>
</dbReference>
<dbReference type="PANTHER" id="PTHR34388:SF1">
    <property type="entry name" value="DNA POLYMERASE III SUBUNIT DELTA"/>
    <property type="match status" value="1"/>
</dbReference>
<dbReference type="SUPFAM" id="SSF52540">
    <property type="entry name" value="P-loop containing nucleoside triphosphate hydrolases"/>
    <property type="match status" value="1"/>
</dbReference>
<protein>
    <recommendedName>
        <fullName evidence="1">DNA-directed DNA polymerase</fullName>
        <ecNumber evidence="1">2.7.7.7</ecNumber>
    </recommendedName>
</protein>
<keyword evidence="9" id="KW-1185">Reference proteome</keyword>
<dbReference type="GO" id="GO:0009360">
    <property type="term" value="C:DNA polymerase III complex"/>
    <property type="evidence" value="ECO:0007669"/>
    <property type="project" value="TreeGrafter"/>
</dbReference>
<dbReference type="InterPro" id="IPR005790">
    <property type="entry name" value="DNA_polIII_delta"/>
</dbReference>
<comment type="caution">
    <text evidence="8">The sequence shown here is derived from an EMBL/GenBank/DDBJ whole genome shotgun (WGS) entry which is preliminary data.</text>
</comment>
<name>A0A6L5XHX1_9BACT</name>
<comment type="catalytic activity">
    <reaction evidence="7">
        <text>DNA(n) + a 2'-deoxyribonucleoside 5'-triphosphate = DNA(n+1) + diphosphate</text>
        <dbReference type="Rhea" id="RHEA:22508"/>
        <dbReference type="Rhea" id="RHEA-COMP:17339"/>
        <dbReference type="Rhea" id="RHEA-COMP:17340"/>
        <dbReference type="ChEBI" id="CHEBI:33019"/>
        <dbReference type="ChEBI" id="CHEBI:61560"/>
        <dbReference type="ChEBI" id="CHEBI:173112"/>
        <dbReference type="EC" id="2.7.7.7"/>
    </reaction>
</comment>
<evidence type="ECO:0000256" key="2">
    <source>
        <dbReference type="ARBA" id="ARBA00022679"/>
    </source>
</evidence>
<evidence type="ECO:0000256" key="5">
    <source>
        <dbReference type="ARBA" id="ARBA00022932"/>
    </source>
</evidence>
<dbReference type="Gene3D" id="1.20.272.10">
    <property type="match status" value="1"/>
</dbReference>
<keyword evidence="5" id="KW-0239">DNA-directed DNA polymerase</keyword>
<gene>
    <name evidence="8" type="ORF">FYJ44_01245</name>
</gene>
<dbReference type="InterPro" id="IPR027417">
    <property type="entry name" value="P-loop_NTPase"/>
</dbReference>
<organism evidence="8 9">
    <name type="scientific">Desulfovibrio porci</name>
    <dbReference type="NCBI Taxonomy" id="2605782"/>
    <lineage>
        <taxon>Bacteria</taxon>
        <taxon>Pseudomonadati</taxon>
        <taxon>Thermodesulfobacteriota</taxon>
        <taxon>Desulfovibrionia</taxon>
        <taxon>Desulfovibrionales</taxon>
        <taxon>Desulfovibrionaceae</taxon>
        <taxon>Desulfovibrio</taxon>
    </lineage>
</organism>
<dbReference type="RefSeq" id="WP_154508423.1">
    <property type="nucleotide sequence ID" value="NZ_VUMH01000001.1"/>
</dbReference>
<dbReference type="GO" id="GO:0006261">
    <property type="term" value="P:DNA-templated DNA replication"/>
    <property type="evidence" value="ECO:0007669"/>
    <property type="project" value="TreeGrafter"/>
</dbReference>
<dbReference type="PANTHER" id="PTHR34388">
    <property type="entry name" value="DNA POLYMERASE III SUBUNIT DELTA"/>
    <property type="match status" value="1"/>
</dbReference>
<accession>A0A6L5XHX1</accession>
<comment type="similarity">
    <text evidence="6">Belongs to the DNA polymerase HolA subunit family.</text>
</comment>
<evidence type="ECO:0000313" key="8">
    <source>
        <dbReference type="EMBL" id="MSS26698.1"/>
    </source>
</evidence>
<dbReference type="EC" id="2.7.7.7" evidence="1"/>
<dbReference type="Proteomes" id="UP000477488">
    <property type="component" value="Unassembled WGS sequence"/>
</dbReference>
<keyword evidence="4" id="KW-0235">DNA replication</keyword>
<evidence type="ECO:0000256" key="1">
    <source>
        <dbReference type="ARBA" id="ARBA00012417"/>
    </source>
</evidence>
<evidence type="ECO:0000256" key="3">
    <source>
        <dbReference type="ARBA" id="ARBA00022695"/>
    </source>
</evidence>
<reference evidence="8 9" key="1">
    <citation type="submission" date="2019-09" db="EMBL/GenBank/DDBJ databases">
        <title>In-depth cultivation of the pig gut microbiome towards novel bacterial diversity and tailored functional studies.</title>
        <authorList>
            <person name="Wylensek D."/>
            <person name="Hitch T.C.A."/>
            <person name="Clavel T."/>
        </authorList>
    </citation>
    <scope>NUCLEOTIDE SEQUENCE [LARGE SCALE GENOMIC DNA]</scope>
    <source>
        <strain evidence="8 9">PG-178-WT-4</strain>
    </source>
</reference>
<dbReference type="AlphaFoldDB" id="A0A6L5XHX1"/>